<dbReference type="Proteomes" id="UP000789706">
    <property type="component" value="Unassembled WGS sequence"/>
</dbReference>
<keyword evidence="4" id="KW-0645">Protease</keyword>
<sequence>MRLAITTETGQLHNLEVDSQIELENIKALIEAETGIPPAEQILSHCGQVMMDPKRTLEQYGVVQDEILYLKRDTPASVATEAPELEQLRHTLLNDNQMMQQLLQNTLSTDPFDIEAQRRIEEEIRLQNINSNMDTTLEYYPEAFVMLYINVEVNGHPVKAFVDSGAQATIMSPQCAEKCG</sequence>
<reference evidence="8" key="1">
    <citation type="submission" date="2021-06" db="EMBL/GenBank/DDBJ databases">
        <authorList>
            <person name="Kallberg Y."/>
            <person name="Tangrot J."/>
            <person name="Rosling A."/>
        </authorList>
    </citation>
    <scope>NUCLEOTIDE SEQUENCE</scope>
    <source>
        <strain evidence="8">AZ414A</strain>
    </source>
</reference>
<protein>
    <submittedName>
        <fullName evidence="8">1182_t:CDS:1</fullName>
    </submittedName>
</protein>
<dbReference type="GO" id="GO:0006508">
    <property type="term" value="P:proteolysis"/>
    <property type="evidence" value="ECO:0007669"/>
    <property type="project" value="UniProtKB-KW"/>
</dbReference>
<evidence type="ECO:0000256" key="6">
    <source>
        <dbReference type="ARBA" id="ARBA00022801"/>
    </source>
</evidence>
<name>A0A9N9F330_9GLOM</name>
<dbReference type="InterPro" id="IPR000626">
    <property type="entry name" value="Ubiquitin-like_dom"/>
</dbReference>
<dbReference type="Gene3D" id="2.40.70.10">
    <property type="entry name" value="Acid Proteases"/>
    <property type="match status" value="1"/>
</dbReference>
<dbReference type="PROSITE" id="PS50053">
    <property type="entry name" value="UBIQUITIN_2"/>
    <property type="match status" value="1"/>
</dbReference>
<comment type="similarity">
    <text evidence="2">Belongs to the DDI1 family.</text>
</comment>
<evidence type="ECO:0000256" key="3">
    <source>
        <dbReference type="ARBA" id="ARBA00011128"/>
    </source>
</evidence>
<dbReference type="CDD" id="cd01796">
    <property type="entry name" value="Ubl_Ddi1_like"/>
    <property type="match status" value="1"/>
</dbReference>
<comment type="caution">
    <text evidence="8">The sequence shown here is derived from an EMBL/GenBank/DDBJ whole genome shotgun (WGS) entry which is preliminary data.</text>
</comment>
<dbReference type="SUPFAM" id="SSF50630">
    <property type="entry name" value="Acid proteases"/>
    <property type="match status" value="1"/>
</dbReference>
<gene>
    <name evidence="8" type="ORF">DEBURN_LOCUS4980</name>
</gene>
<evidence type="ECO:0000256" key="4">
    <source>
        <dbReference type="ARBA" id="ARBA00022670"/>
    </source>
</evidence>
<dbReference type="InterPro" id="IPR033882">
    <property type="entry name" value="DDI1_N"/>
</dbReference>
<accession>A0A9N9F330</accession>
<dbReference type="InterPro" id="IPR019103">
    <property type="entry name" value="Peptidase_aspartic_DDI1-type"/>
</dbReference>
<keyword evidence="6" id="KW-0378">Hydrolase</keyword>
<evidence type="ECO:0000313" key="8">
    <source>
        <dbReference type="EMBL" id="CAG8507078.1"/>
    </source>
</evidence>
<comment type="function">
    <text evidence="1">Probable aspartic protease. May be involved in the regulation of exocytosis. Acts as a linker between the 19S proteasome and polyubiquitinated proteins via UBA domain interactions with ubiquitin for their subsequent degradation. Required for S-phase checkpoint control.</text>
</comment>
<organism evidence="8 9">
    <name type="scientific">Diversispora eburnea</name>
    <dbReference type="NCBI Taxonomy" id="1213867"/>
    <lineage>
        <taxon>Eukaryota</taxon>
        <taxon>Fungi</taxon>
        <taxon>Fungi incertae sedis</taxon>
        <taxon>Mucoromycota</taxon>
        <taxon>Glomeromycotina</taxon>
        <taxon>Glomeromycetes</taxon>
        <taxon>Diversisporales</taxon>
        <taxon>Diversisporaceae</taxon>
        <taxon>Diversispora</taxon>
    </lineage>
</organism>
<dbReference type="SMART" id="SM00213">
    <property type="entry name" value="UBQ"/>
    <property type="match status" value="1"/>
</dbReference>
<dbReference type="Gene3D" id="3.10.20.90">
    <property type="entry name" value="Phosphatidylinositol 3-kinase Catalytic Subunit, Chain A, domain 1"/>
    <property type="match status" value="1"/>
</dbReference>
<evidence type="ECO:0000259" key="7">
    <source>
        <dbReference type="PROSITE" id="PS50053"/>
    </source>
</evidence>
<feature type="domain" description="Ubiquitin-like" evidence="7">
    <location>
        <begin position="1"/>
        <end position="77"/>
    </location>
</feature>
<dbReference type="OrthoDB" id="1047367at2759"/>
<dbReference type="PANTHER" id="PTHR15397:SF3">
    <property type="entry name" value="DNA DAMAGE INDUCIBLE 1 HOMOLOG 2"/>
    <property type="match status" value="1"/>
</dbReference>
<dbReference type="Pfam" id="PF09668">
    <property type="entry name" value="Asp_protease"/>
    <property type="match status" value="1"/>
</dbReference>
<dbReference type="Pfam" id="PF00240">
    <property type="entry name" value="ubiquitin"/>
    <property type="match status" value="1"/>
</dbReference>
<evidence type="ECO:0000313" key="9">
    <source>
        <dbReference type="Proteomes" id="UP000789706"/>
    </source>
</evidence>
<dbReference type="GO" id="GO:0004190">
    <property type="term" value="F:aspartic-type endopeptidase activity"/>
    <property type="evidence" value="ECO:0007669"/>
    <property type="project" value="UniProtKB-KW"/>
</dbReference>
<evidence type="ECO:0000256" key="1">
    <source>
        <dbReference type="ARBA" id="ARBA00003231"/>
    </source>
</evidence>
<evidence type="ECO:0000256" key="2">
    <source>
        <dbReference type="ARBA" id="ARBA00009136"/>
    </source>
</evidence>
<dbReference type="EMBL" id="CAJVPK010000413">
    <property type="protein sequence ID" value="CAG8507078.1"/>
    <property type="molecule type" value="Genomic_DNA"/>
</dbReference>
<dbReference type="SUPFAM" id="SSF54236">
    <property type="entry name" value="Ubiquitin-like"/>
    <property type="match status" value="1"/>
</dbReference>
<proteinExistence type="inferred from homology"/>
<keyword evidence="9" id="KW-1185">Reference proteome</keyword>
<evidence type="ECO:0000256" key="5">
    <source>
        <dbReference type="ARBA" id="ARBA00022750"/>
    </source>
</evidence>
<dbReference type="InterPro" id="IPR021109">
    <property type="entry name" value="Peptidase_aspartic_dom_sf"/>
</dbReference>
<dbReference type="InterPro" id="IPR029071">
    <property type="entry name" value="Ubiquitin-like_domsf"/>
</dbReference>
<comment type="subunit">
    <text evidence="3">Binds ubiquitin and polyubiquitinated proteins.</text>
</comment>
<dbReference type="PANTHER" id="PTHR15397">
    <property type="entry name" value="SODIUM-GLUCOSE COTRANSPORTER REGULATORY PROTEIN -RELATED"/>
    <property type="match status" value="1"/>
</dbReference>
<dbReference type="AlphaFoldDB" id="A0A9N9F330"/>
<keyword evidence="5" id="KW-0064">Aspartyl protease</keyword>